<name>A0AAV2ENJ4_9ROSI</name>
<sequence length="821" mass="93871">MKNKQKRVTSYFQRSVLTKRDVDLEGVHGALNSTVEEESPIIIENQNVNEESPINLRVGNSSSDSLERDPGLRQPIWTYPVNRRDEIRRDYWSAGPYQVVLPKFPKSGPPGHLRPFQSSWYSEFSWLEYSEAQDAAYCLPCYLFTEKPNAQFGRDTFANEGFQNWKKVKSGADCSFRKHIGDSPNSHHNNAVRNCHALMNQPGHIDKAMKKQSSEEIKKNITRVKTSIDAVRYLALQGVAFRGRDETADSKNPGNFIQLLKYTRFYSEEVNSVVLENAPKNAKYTSHEVQKQILHVLAKKIRKQVFEDIGDSKFSIIVDEASDESRHEQMAIILRFVDVKGLIQERFLNLVHVKDTTSKTLHSAICSTLASHKFSLQNLRGQGYDGASNMHGEWKGLQALFLKDFPQAYYVHCMAHRLQLSLVAASREVDRVNEFFTKLPRVVTAITGSTRRLDELEEFQEDDYAQKLASGEIESGKGANQIRNVQRACDTRWSSHLSSVASLIHLYGPSCRVLENISNDCAHYKTRGDASTALRTMESFEFIFILHMMKDILSTTDLLCKALQRKSQDIVNAMRAVETTTKLLNQMRNEDWDSLLAKVTMFCQKHDINVPDLSAPHYESRRRRDGITNEHFYHFDVFNAAIDVQIEEIRARFDDKVLELLKLSSSLDPRDGYKAFNIGAICDLAEKYYPLDFSEKDLDDLKFELKHFHADAPTHPKLQNLSSLAELCHGLAVTGKSKEFNLVDRLIRLILTLPVSTATGERAFSAMKIVKNRLRNKMNDDFLADNLVIFIEREIAETFSLDAILSDFSDLKERRALLKYN</sequence>
<dbReference type="SUPFAM" id="SSF53098">
    <property type="entry name" value="Ribonuclease H-like"/>
    <property type="match status" value="1"/>
</dbReference>
<evidence type="ECO:0000313" key="3">
    <source>
        <dbReference type="Proteomes" id="UP001497516"/>
    </source>
</evidence>
<dbReference type="InterPro" id="IPR055298">
    <property type="entry name" value="AtLOH3-like"/>
</dbReference>
<dbReference type="AlphaFoldDB" id="A0AAV2ENJ4"/>
<dbReference type="SMART" id="SM00597">
    <property type="entry name" value="ZnF_TTF"/>
    <property type="match status" value="1"/>
</dbReference>
<accession>A0AAV2ENJ4</accession>
<dbReference type="Proteomes" id="UP001497516">
    <property type="component" value="Chromosome 5"/>
</dbReference>
<organism evidence="2 3">
    <name type="scientific">Linum trigynum</name>
    <dbReference type="NCBI Taxonomy" id="586398"/>
    <lineage>
        <taxon>Eukaryota</taxon>
        <taxon>Viridiplantae</taxon>
        <taxon>Streptophyta</taxon>
        <taxon>Embryophyta</taxon>
        <taxon>Tracheophyta</taxon>
        <taxon>Spermatophyta</taxon>
        <taxon>Magnoliopsida</taxon>
        <taxon>eudicotyledons</taxon>
        <taxon>Gunneridae</taxon>
        <taxon>Pentapetalae</taxon>
        <taxon>rosids</taxon>
        <taxon>fabids</taxon>
        <taxon>Malpighiales</taxon>
        <taxon>Linaceae</taxon>
        <taxon>Linum</taxon>
    </lineage>
</organism>
<feature type="domain" description="TTF-type" evidence="1">
    <location>
        <begin position="112"/>
        <end position="211"/>
    </location>
</feature>
<gene>
    <name evidence="2" type="ORF">LTRI10_LOCUS28466</name>
</gene>
<dbReference type="Pfam" id="PF14291">
    <property type="entry name" value="DUF4371"/>
    <property type="match status" value="1"/>
</dbReference>
<protein>
    <recommendedName>
        <fullName evidence="1">TTF-type domain-containing protein</fullName>
    </recommendedName>
</protein>
<dbReference type="InterPro" id="IPR025398">
    <property type="entry name" value="DUF4371"/>
</dbReference>
<dbReference type="EMBL" id="OZ034818">
    <property type="protein sequence ID" value="CAL1387484.1"/>
    <property type="molecule type" value="Genomic_DNA"/>
</dbReference>
<proteinExistence type="predicted"/>
<reference evidence="2 3" key="1">
    <citation type="submission" date="2024-04" db="EMBL/GenBank/DDBJ databases">
        <authorList>
            <person name="Fracassetti M."/>
        </authorList>
    </citation>
    <scope>NUCLEOTIDE SEQUENCE [LARGE SCALE GENOMIC DNA]</scope>
</reference>
<evidence type="ECO:0000313" key="2">
    <source>
        <dbReference type="EMBL" id="CAL1387484.1"/>
    </source>
</evidence>
<dbReference type="InterPro" id="IPR006580">
    <property type="entry name" value="Znf_TTF"/>
</dbReference>
<dbReference type="InterPro" id="IPR008906">
    <property type="entry name" value="HATC_C_dom"/>
</dbReference>
<keyword evidence="3" id="KW-1185">Reference proteome</keyword>
<evidence type="ECO:0000259" key="1">
    <source>
        <dbReference type="SMART" id="SM00597"/>
    </source>
</evidence>
<dbReference type="InterPro" id="IPR012337">
    <property type="entry name" value="RNaseH-like_sf"/>
</dbReference>
<dbReference type="GO" id="GO:0046983">
    <property type="term" value="F:protein dimerization activity"/>
    <property type="evidence" value="ECO:0007669"/>
    <property type="project" value="InterPro"/>
</dbReference>
<dbReference type="PANTHER" id="PTHR11697:SF230">
    <property type="entry name" value="ZINC FINGER, MYM DOMAIN CONTAINING 1"/>
    <property type="match status" value="1"/>
</dbReference>
<dbReference type="PANTHER" id="PTHR11697">
    <property type="entry name" value="GENERAL TRANSCRIPTION FACTOR 2-RELATED ZINC FINGER PROTEIN"/>
    <property type="match status" value="1"/>
</dbReference>
<dbReference type="Pfam" id="PF05699">
    <property type="entry name" value="Dimer_Tnp_hAT"/>
    <property type="match status" value="1"/>
</dbReference>